<dbReference type="Proteomes" id="UP001283361">
    <property type="component" value="Unassembled WGS sequence"/>
</dbReference>
<feature type="region of interest" description="Disordered" evidence="1">
    <location>
        <begin position="100"/>
        <end position="121"/>
    </location>
</feature>
<dbReference type="EMBL" id="JAWDGP010003469">
    <property type="protein sequence ID" value="KAK3774010.1"/>
    <property type="molecule type" value="Genomic_DNA"/>
</dbReference>
<keyword evidence="3" id="KW-1185">Reference proteome</keyword>
<comment type="caution">
    <text evidence="2">The sequence shown here is derived from an EMBL/GenBank/DDBJ whole genome shotgun (WGS) entry which is preliminary data.</text>
</comment>
<name>A0AAE0ZRB0_9GAST</name>
<evidence type="ECO:0000256" key="1">
    <source>
        <dbReference type="SAM" id="MobiDB-lite"/>
    </source>
</evidence>
<feature type="compositionally biased region" description="Polar residues" evidence="1">
    <location>
        <begin position="112"/>
        <end position="121"/>
    </location>
</feature>
<accession>A0AAE0ZRB0</accession>
<proteinExistence type="predicted"/>
<gene>
    <name evidence="2" type="ORF">RRG08_030092</name>
</gene>
<organism evidence="2 3">
    <name type="scientific">Elysia crispata</name>
    <name type="common">lettuce slug</name>
    <dbReference type="NCBI Taxonomy" id="231223"/>
    <lineage>
        <taxon>Eukaryota</taxon>
        <taxon>Metazoa</taxon>
        <taxon>Spiralia</taxon>
        <taxon>Lophotrochozoa</taxon>
        <taxon>Mollusca</taxon>
        <taxon>Gastropoda</taxon>
        <taxon>Heterobranchia</taxon>
        <taxon>Euthyneura</taxon>
        <taxon>Panpulmonata</taxon>
        <taxon>Sacoglossa</taxon>
        <taxon>Placobranchoidea</taxon>
        <taxon>Plakobranchidae</taxon>
        <taxon>Elysia</taxon>
    </lineage>
</organism>
<protein>
    <submittedName>
        <fullName evidence="2">Uncharacterized protein</fullName>
    </submittedName>
</protein>
<sequence>MVSDQDPSTWECSWPGVERTTSSSTSSFCLSRSDSTGTMTGYSHALQGFREEPGTVIRRPTLADYLLQGYLSSNMASVDDFRWWQARSLHFTFPKTPTSFASPAAARRGNRHGSTGCQNGSENQCAQSFAQAGGTGFQDGWPE</sequence>
<evidence type="ECO:0000313" key="3">
    <source>
        <dbReference type="Proteomes" id="UP001283361"/>
    </source>
</evidence>
<evidence type="ECO:0000313" key="2">
    <source>
        <dbReference type="EMBL" id="KAK3774010.1"/>
    </source>
</evidence>
<reference evidence="2" key="1">
    <citation type="journal article" date="2023" name="G3 (Bethesda)">
        <title>A reference genome for the long-term kleptoplast-retaining sea slug Elysia crispata morphotype clarki.</title>
        <authorList>
            <person name="Eastman K.E."/>
            <person name="Pendleton A.L."/>
            <person name="Shaikh M.A."/>
            <person name="Suttiyut T."/>
            <person name="Ogas R."/>
            <person name="Tomko P."/>
            <person name="Gavelis G."/>
            <person name="Widhalm J.R."/>
            <person name="Wisecaver J.H."/>
        </authorList>
    </citation>
    <scope>NUCLEOTIDE SEQUENCE</scope>
    <source>
        <strain evidence="2">ECLA1</strain>
    </source>
</reference>
<dbReference type="AlphaFoldDB" id="A0AAE0ZRB0"/>
<feature type="compositionally biased region" description="Polar residues" evidence="1">
    <location>
        <begin position="1"/>
        <end position="11"/>
    </location>
</feature>
<feature type="region of interest" description="Disordered" evidence="1">
    <location>
        <begin position="1"/>
        <end position="29"/>
    </location>
</feature>
<feature type="compositionally biased region" description="Low complexity" evidence="1">
    <location>
        <begin position="20"/>
        <end position="29"/>
    </location>
</feature>